<gene>
    <name evidence="1" type="ORF">Tco_1017779</name>
</gene>
<organism evidence="1 2">
    <name type="scientific">Tanacetum coccineum</name>
    <dbReference type="NCBI Taxonomy" id="301880"/>
    <lineage>
        <taxon>Eukaryota</taxon>
        <taxon>Viridiplantae</taxon>
        <taxon>Streptophyta</taxon>
        <taxon>Embryophyta</taxon>
        <taxon>Tracheophyta</taxon>
        <taxon>Spermatophyta</taxon>
        <taxon>Magnoliopsida</taxon>
        <taxon>eudicotyledons</taxon>
        <taxon>Gunneridae</taxon>
        <taxon>Pentapetalae</taxon>
        <taxon>asterids</taxon>
        <taxon>campanulids</taxon>
        <taxon>Asterales</taxon>
        <taxon>Asteraceae</taxon>
        <taxon>Asteroideae</taxon>
        <taxon>Anthemideae</taxon>
        <taxon>Anthemidinae</taxon>
        <taxon>Tanacetum</taxon>
    </lineage>
</organism>
<accession>A0ABQ5FSX6</accession>
<dbReference type="EMBL" id="BQNB010017702">
    <property type="protein sequence ID" value="GJT66299.1"/>
    <property type="molecule type" value="Genomic_DNA"/>
</dbReference>
<evidence type="ECO:0000313" key="2">
    <source>
        <dbReference type="Proteomes" id="UP001151760"/>
    </source>
</evidence>
<protein>
    <submittedName>
        <fullName evidence="1">Uncharacterized protein</fullName>
    </submittedName>
</protein>
<reference evidence="1" key="2">
    <citation type="submission" date="2022-01" db="EMBL/GenBank/DDBJ databases">
        <authorList>
            <person name="Yamashiro T."/>
            <person name="Shiraishi A."/>
            <person name="Satake H."/>
            <person name="Nakayama K."/>
        </authorList>
    </citation>
    <scope>NUCLEOTIDE SEQUENCE</scope>
</reference>
<comment type="caution">
    <text evidence="1">The sequence shown here is derived from an EMBL/GenBank/DDBJ whole genome shotgun (WGS) entry which is preliminary data.</text>
</comment>
<sequence length="138" mass="15926">MVSSEIDNIYESLKNLSFYNDTSVNEVRAEVSNVLQKHAIWRVRYSDSNPFFTLRKTCRLKTVVHPGQQNHGNLKGDQIAWMMLWFAPANGILRLANAIFVKLDVTSKDGKLFKLYMMYSDETTKKHILNLGSIQRNT</sequence>
<evidence type="ECO:0000313" key="1">
    <source>
        <dbReference type="EMBL" id="GJT66299.1"/>
    </source>
</evidence>
<keyword evidence="2" id="KW-1185">Reference proteome</keyword>
<dbReference type="Proteomes" id="UP001151760">
    <property type="component" value="Unassembled WGS sequence"/>
</dbReference>
<proteinExistence type="predicted"/>
<name>A0ABQ5FSX6_9ASTR</name>
<reference evidence="1" key="1">
    <citation type="journal article" date="2022" name="Int. J. Mol. Sci.">
        <title>Draft Genome of Tanacetum Coccineum: Genomic Comparison of Closely Related Tanacetum-Family Plants.</title>
        <authorList>
            <person name="Yamashiro T."/>
            <person name="Shiraishi A."/>
            <person name="Nakayama K."/>
            <person name="Satake H."/>
        </authorList>
    </citation>
    <scope>NUCLEOTIDE SEQUENCE</scope>
</reference>